<reference evidence="1 2" key="1">
    <citation type="submission" date="2019-09" db="EMBL/GenBank/DDBJ databases">
        <title>Segnochrobactrum spirostomi gen. nov., sp. nov., isolated from the ciliate Spirostomum cf. yagiui and description of a novel family, Segnochrobactraceae fam. nov. within the order Rhizobiales of the class Alphaproteobacteria.</title>
        <authorList>
            <person name="Akter S."/>
            <person name="Shazib S.U.A."/>
            <person name="Shin M.K."/>
        </authorList>
    </citation>
    <scope>NUCLEOTIDE SEQUENCE [LARGE SCALE GENOMIC DNA]</scope>
    <source>
        <strain evidence="1 2">Sp-1</strain>
    </source>
</reference>
<dbReference type="SUPFAM" id="SSF55298">
    <property type="entry name" value="YjgF-like"/>
    <property type="match status" value="1"/>
</dbReference>
<evidence type="ECO:0000313" key="1">
    <source>
        <dbReference type="EMBL" id="MQT15484.1"/>
    </source>
</evidence>
<dbReference type="InterPro" id="IPR006175">
    <property type="entry name" value="YjgF/YER057c/UK114"/>
</dbReference>
<dbReference type="EMBL" id="VWNA01000003">
    <property type="protein sequence ID" value="MQT15484.1"/>
    <property type="molecule type" value="Genomic_DNA"/>
</dbReference>
<dbReference type="AlphaFoldDB" id="A0A6A7Y818"/>
<proteinExistence type="predicted"/>
<dbReference type="Pfam" id="PF01042">
    <property type="entry name" value="Ribonuc_L-PSP"/>
    <property type="match status" value="1"/>
</dbReference>
<dbReference type="PANTHER" id="PTHR43857:SF1">
    <property type="entry name" value="YJGH FAMILY PROTEIN"/>
    <property type="match status" value="1"/>
</dbReference>
<name>A0A6A7Y818_9HYPH</name>
<dbReference type="Proteomes" id="UP000332515">
    <property type="component" value="Unassembled WGS sequence"/>
</dbReference>
<comment type="caution">
    <text evidence="1">The sequence shown here is derived from an EMBL/GenBank/DDBJ whole genome shotgun (WGS) entry which is preliminary data.</text>
</comment>
<evidence type="ECO:0000313" key="2">
    <source>
        <dbReference type="Proteomes" id="UP000332515"/>
    </source>
</evidence>
<keyword evidence="2" id="KW-1185">Reference proteome</keyword>
<dbReference type="RefSeq" id="WP_153490883.1">
    <property type="nucleotide sequence ID" value="NZ_VWNA01000003.1"/>
</dbReference>
<protein>
    <submittedName>
        <fullName evidence="1">RidA family protein</fullName>
    </submittedName>
</protein>
<sequence length="134" mass="14280">MPINPSGVKQQTFYSHAIPKRGTPVFLTGQVAWDAEGHVVGAGDIDAQVAQVYRNLGMVLADLGATPADIVKTVTYVTDRAFIPAIHKGRHAFFGTATLPASTLVVVAGLADPALMLEIEAVLMLPEDQPAFRR</sequence>
<dbReference type="PANTHER" id="PTHR43857">
    <property type="entry name" value="BLR7761 PROTEIN"/>
    <property type="match status" value="1"/>
</dbReference>
<dbReference type="CDD" id="cd00448">
    <property type="entry name" value="YjgF_YER057c_UK114_family"/>
    <property type="match status" value="1"/>
</dbReference>
<gene>
    <name evidence="1" type="ORF">F0357_23085</name>
</gene>
<accession>A0A6A7Y818</accession>
<organism evidence="1 2">
    <name type="scientific">Segnochrobactrum spirostomi</name>
    <dbReference type="NCBI Taxonomy" id="2608987"/>
    <lineage>
        <taxon>Bacteria</taxon>
        <taxon>Pseudomonadati</taxon>
        <taxon>Pseudomonadota</taxon>
        <taxon>Alphaproteobacteria</taxon>
        <taxon>Hyphomicrobiales</taxon>
        <taxon>Segnochrobactraceae</taxon>
        <taxon>Segnochrobactrum</taxon>
    </lineage>
</organism>
<dbReference type="Gene3D" id="3.30.1330.40">
    <property type="entry name" value="RutC-like"/>
    <property type="match status" value="1"/>
</dbReference>
<dbReference type="InterPro" id="IPR035959">
    <property type="entry name" value="RutC-like_sf"/>
</dbReference>